<keyword evidence="3" id="KW-1185">Reference proteome</keyword>
<feature type="compositionally biased region" description="Low complexity" evidence="1">
    <location>
        <begin position="817"/>
        <end position="827"/>
    </location>
</feature>
<name>A0A2C6KCP9_9APIC</name>
<feature type="region of interest" description="Disordered" evidence="1">
    <location>
        <begin position="278"/>
        <end position="299"/>
    </location>
</feature>
<dbReference type="Proteomes" id="UP000221165">
    <property type="component" value="Unassembled WGS sequence"/>
</dbReference>
<accession>A0A2C6KCP9</accession>
<proteinExistence type="predicted"/>
<dbReference type="VEuPathDB" id="ToxoDB:CSUI_010692"/>
<evidence type="ECO:0000313" key="2">
    <source>
        <dbReference type="EMBL" id="PHJ15497.1"/>
    </source>
</evidence>
<dbReference type="EMBL" id="MIGC01007989">
    <property type="protein sequence ID" value="PHJ15497.1"/>
    <property type="molecule type" value="Genomic_DNA"/>
</dbReference>
<evidence type="ECO:0000313" key="3">
    <source>
        <dbReference type="Proteomes" id="UP000221165"/>
    </source>
</evidence>
<feature type="region of interest" description="Disordered" evidence="1">
    <location>
        <begin position="172"/>
        <end position="217"/>
    </location>
</feature>
<feature type="compositionally biased region" description="Polar residues" evidence="1">
    <location>
        <begin position="547"/>
        <end position="572"/>
    </location>
</feature>
<protein>
    <submittedName>
        <fullName evidence="2">Uncharacterized protein</fullName>
    </submittedName>
</protein>
<feature type="region of interest" description="Disordered" evidence="1">
    <location>
        <begin position="532"/>
        <end position="572"/>
    </location>
</feature>
<evidence type="ECO:0000256" key="1">
    <source>
        <dbReference type="SAM" id="MobiDB-lite"/>
    </source>
</evidence>
<feature type="region of interest" description="Disordered" evidence="1">
    <location>
        <begin position="792"/>
        <end position="827"/>
    </location>
</feature>
<gene>
    <name evidence="2" type="ORF">CSUI_010692</name>
</gene>
<feature type="compositionally biased region" description="Basic and acidic residues" evidence="1">
    <location>
        <begin position="191"/>
        <end position="215"/>
    </location>
</feature>
<feature type="region of interest" description="Disordered" evidence="1">
    <location>
        <begin position="230"/>
        <end position="256"/>
    </location>
</feature>
<sequence>MQEAFDSYGLPVDASPSLRDLPYLRIASLTEGLPAGSPLLQPASWSVATDIGMDVGASAQDEGRVREETIFPDVAGRFTRYQQMRPYHRRGTQMALRRSAGVQSRTTRCESRTTRSRHRLQPHQKTERVSRRPTVGRRRLIFAASRVAGLLVLLLFYTQKCLDRGVSRLPFHRASSSDYNRGGNAVSEEGGTSRRLADEKVSHSPSNRDDKKRAAVEAMCSAVEASAQSSRAGAARTVAEDSEETELHSSLESPTGSVVVSYRAGSSILFTREPATLRQSGQTVTGHLDPPAAPSSSQARALTRLKPGSDQRRAAYAHLSLLSDVSWTVPLDAYTQARLATADERASWLAVLEAEELQRLDFLSATVDAFETEERPTSEKASDLLVSVLQAETAVLRMSRVFPSGTRRRGMNTLEALGHAPTAALASLLGRCWRALGVSDFAQKNLIRSALSGVGAESAAHRKSLFAGVQQRRRSGIDPKAPGSLAAEGRVLADYIRAWHPLQRFREWYREGHLIMSPDDERSILGQMISKEDLSGDTRPGEPDQAVTPQAPTTPSSVSNRSETVSAPRQGSESPREILSYIALLNRVTRELPRVVWRTRAATAVERASWLRLLEAEEEQSLRSLEASMNAFEGEEEPTTQEINQLLASALQAHVTLTRMSRVFSKSGYLRMLDAEGVLNHPPSLVLASQLRRCWTLLGVTDAALDLLLKFLLGGALEQLRDISAVPGPGEHLGAHPVLEAGLPTRQRVVEEGSALAEAIRRCDLLKRLRTFHTSGRLVLGEDDKRGILGQFISGGGEEAGSPRRKRAKRGSKADGGDSLSGASASTAAVRVPDASAALPVRPPVSEGIVLSRCT</sequence>
<reference evidence="2 3" key="1">
    <citation type="journal article" date="2017" name="Int. J. Parasitol.">
        <title>The genome of the protozoan parasite Cystoisospora suis and a reverse vaccinology approach to identify vaccine candidates.</title>
        <authorList>
            <person name="Palmieri N."/>
            <person name="Shrestha A."/>
            <person name="Ruttkowski B."/>
            <person name="Beck T."/>
            <person name="Vogl C."/>
            <person name="Tomley F."/>
            <person name="Blake D.P."/>
            <person name="Joachim A."/>
        </authorList>
    </citation>
    <scope>NUCLEOTIDE SEQUENCE [LARGE SCALE GENOMIC DNA]</scope>
    <source>
        <strain evidence="2 3">Wien I</strain>
    </source>
</reference>
<organism evidence="2 3">
    <name type="scientific">Cystoisospora suis</name>
    <dbReference type="NCBI Taxonomy" id="483139"/>
    <lineage>
        <taxon>Eukaryota</taxon>
        <taxon>Sar</taxon>
        <taxon>Alveolata</taxon>
        <taxon>Apicomplexa</taxon>
        <taxon>Conoidasida</taxon>
        <taxon>Coccidia</taxon>
        <taxon>Eucoccidiorida</taxon>
        <taxon>Eimeriorina</taxon>
        <taxon>Sarcocystidae</taxon>
        <taxon>Cystoisospora</taxon>
    </lineage>
</organism>
<feature type="compositionally biased region" description="Basic and acidic residues" evidence="1">
    <location>
        <begin position="532"/>
        <end position="542"/>
    </location>
</feature>
<feature type="region of interest" description="Disordered" evidence="1">
    <location>
        <begin position="89"/>
        <end position="133"/>
    </location>
</feature>
<comment type="caution">
    <text evidence="2">The sequence shown here is derived from an EMBL/GenBank/DDBJ whole genome shotgun (WGS) entry which is preliminary data.</text>
</comment>
<dbReference type="GeneID" id="94434005"/>
<dbReference type="RefSeq" id="XP_067917230.1">
    <property type="nucleotide sequence ID" value="XM_068070794.1"/>
</dbReference>
<dbReference type="AlphaFoldDB" id="A0A2C6KCP9"/>